<feature type="domain" description="Sodium/calcium exchanger membrane region" evidence="6">
    <location>
        <begin position="179"/>
        <end position="321"/>
    </location>
</feature>
<dbReference type="NCBIfam" id="TIGR00367">
    <property type="entry name" value="calcium/sodium antiporter"/>
    <property type="match status" value="1"/>
</dbReference>
<comment type="subcellular location">
    <subcellularLocation>
        <location evidence="1">Membrane</location>
        <topology evidence="1">Multi-pass membrane protein</topology>
    </subcellularLocation>
</comment>
<organism evidence="7 8">
    <name type="scientific">Moorena producens PAL-8-15-08-1</name>
    <dbReference type="NCBI Taxonomy" id="1458985"/>
    <lineage>
        <taxon>Bacteria</taxon>
        <taxon>Bacillati</taxon>
        <taxon>Cyanobacteriota</taxon>
        <taxon>Cyanophyceae</taxon>
        <taxon>Coleofasciculales</taxon>
        <taxon>Coleofasciculaceae</taxon>
        <taxon>Moorena</taxon>
    </lineage>
</organism>
<dbReference type="EMBL" id="CP017599">
    <property type="protein sequence ID" value="AOW98233.1"/>
    <property type="molecule type" value="Genomic_DNA"/>
</dbReference>
<sequence length="364" mass="39043">MNIITLILFIAGFVLLVFGAEILVKGASQLALVAGVSPLVIGLTIVAYCTSAPELAVALQSSYDGQADIALGNIVGSNIANILLILGISATMLPLVVSRQLVRLDVPLMIGISFLLLFMSLDGQLGRVDGSILLAGAIAYSLFTIIQSRKENQEIRDQDTPQTKYRQSRTSLKKIVTQLGLIVFGLGILVLGSRWLINGAIALAKMFGWSELIIGLTIIAVGTSLPEIATSIIASVRGERDLAVGNAIGSNIFNILLVLGMCSLIVPDGIQVSTPALNFDIPVMIAVAVACLPIFFTGYQISRWEGFLFLSYYGAYTLYLFLNATQHQALSRFSTIMMTFVVPLTIVTLVILVMRSIRTTIKSG</sequence>
<feature type="transmembrane region" description="Helical" evidence="5">
    <location>
        <begin position="104"/>
        <end position="121"/>
    </location>
</feature>
<accession>A0A1D8TKU7</accession>
<dbReference type="InterPro" id="IPR044880">
    <property type="entry name" value="NCX_ion-bd_dom_sf"/>
</dbReference>
<dbReference type="AlphaFoldDB" id="A0A1D8TKU7"/>
<dbReference type="OrthoDB" id="9794225at2"/>
<evidence type="ECO:0000256" key="4">
    <source>
        <dbReference type="ARBA" id="ARBA00023136"/>
    </source>
</evidence>
<feature type="transmembrane region" description="Helical" evidence="5">
    <location>
        <begin position="212"/>
        <end position="236"/>
    </location>
</feature>
<feature type="transmembrane region" description="Helical" evidence="5">
    <location>
        <begin position="306"/>
        <end position="324"/>
    </location>
</feature>
<feature type="transmembrane region" description="Helical" evidence="5">
    <location>
        <begin position="31"/>
        <end position="59"/>
    </location>
</feature>
<evidence type="ECO:0000259" key="6">
    <source>
        <dbReference type="Pfam" id="PF01699"/>
    </source>
</evidence>
<dbReference type="PANTHER" id="PTHR10846">
    <property type="entry name" value="SODIUM/POTASSIUM/CALCIUM EXCHANGER"/>
    <property type="match status" value="1"/>
</dbReference>
<dbReference type="PANTHER" id="PTHR10846:SF8">
    <property type="entry name" value="INNER MEMBRANE PROTEIN YRBG"/>
    <property type="match status" value="1"/>
</dbReference>
<dbReference type="RefSeq" id="WP_070390744.1">
    <property type="nucleotide sequence ID" value="NZ_CP017599.1"/>
</dbReference>
<name>A0A1D8TKU7_9CYAN</name>
<evidence type="ECO:0000256" key="3">
    <source>
        <dbReference type="ARBA" id="ARBA00022989"/>
    </source>
</evidence>
<dbReference type="Gene3D" id="6.10.280.80">
    <property type="entry name" value="NCX, peripheral helical region"/>
    <property type="match status" value="1"/>
</dbReference>
<keyword evidence="2 5" id="KW-0812">Transmembrane</keyword>
<keyword evidence="4 5" id="KW-0472">Membrane</keyword>
<feature type="transmembrane region" description="Helical" evidence="5">
    <location>
        <begin position="248"/>
        <end position="267"/>
    </location>
</feature>
<evidence type="ECO:0000256" key="1">
    <source>
        <dbReference type="ARBA" id="ARBA00004141"/>
    </source>
</evidence>
<feature type="transmembrane region" description="Helical" evidence="5">
    <location>
        <begin position="6"/>
        <end position="24"/>
    </location>
</feature>
<gene>
    <name evidence="7" type="ORF">BJP34_01150</name>
</gene>
<evidence type="ECO:0000313" key="8">
    <source>
        <dbReference type="Proteomes" id="UP000177870"/>
    </source>
</evidence>
<dbReference type="InterPro" id="IPR004481">
    <property type="entry name" value="K/Na/Ca-exchanger"/>
</dbReference>
<feature type="transmembrane region" description="Helical" evidence="5">
    <location>
        <begin position="336"/>
        <end position="354"/>
    </location>
</feature>
<dbReference type="GO" id="GO:0005886">
    <property type="term" value="C:plasma membrane"/>
    <property type="evidence" value="ECO:0007669"/>
    <property type="project" value="TreeGrafter"/>
</dbReference>
<dbReference type="GO" id="GO:0005262">
    <property type="term" value="F:calcium channel activity"/>
    <property type="evidence" value="ECO:0007669"/>
    <property type="project" value="TreeGrafter"/>
</dbReference>
<dbReference type="Proteomes" id="UP000177870">
    <property type="component" value="Chromosome"/>
</dbReference>
<feature type="transmembrane region" description="Helical" evidence="5">
    <location>
        <begin position="127"/>
        <end position="146"/>
    </location>
</feature>
<protein>
    <submittedName>
        <fullName evidence="7">Sodium:calcium antiporter</fullName>
    </submittedName>
</protein>
<feature type="transmembrane region" description="Helical" evidence="5">
    <location>
        <begin position="279"/>
        <end position="299"/>
    </location>
</feature>
<dbReference type="KEGG" id="mpro:BJP34_01150"/>
<keyword evidence="3 5" id="KW-1133">Transmembrane helix</keyword>
<proteinExistence type="predicted"/>
<feature type="domain" description="Sodium/calcium exchanger membrane region" evidence="6">
    <location>
        <begin position="6"/>
        <end position="145"/>
    </location>
</feature>
<feature type="transmembrane region" description="Helical" evidence="5">
    <location>
        <begin position="175"/>
        <end position="197"/>
    </location>
</feature>
<dbReference type="Pfam" id="PF01699">
    <property type="entry name" value="Na_Ca_ex"/>
    <property type="match status" value="2"/>
</dbReference>
<evidence type="ECO:0000313" key="7">
    <source>
        <dbReference type="EMBL" id="AOW98233.1"/>
    </source>
</evidence>
<dbReference type="GO" id="GO:0006874">
    <property type="term" value="P:intracellular calcium ion homeostasis"/>
    <property type="evidence" value="ECO:0007669"/>
    <property type="project" value="TreeGrafter"/>
</dbReference>
<dbReference type="InterPro" id="IPR004837">
    <property type="entry name" value="NaCa_Exmemb"/>
</dbReference>
<evidence type="ECO:0000256" key="2">
    <source>
        <dbReference type="ARBA" id="ARBA00022692"/>
    </source>
</evidence>
<dbReference type="GO" id="GO:0008273">
    <property type="term" value="F:calcium, potassium:sodium antiporter activity"/>
    <property type="evidence" value="ECO:0007669"/>
    <property type="project" value="TreeGrafter"/>
</dbReference>
<evidence type="ECO:0000256" key="5">
    <source>
        <dbReference type="SAM" id="Phobius"/>
    </source>
</evidence>
<reference evidence="8" key="1">
    <citation type="submission" date="2016-10" db="EMBL/GenBank/DDBJ databases">
        <title>Comparative genomics uncovers the prolific and rare metabolic potential of the cyanobacterial genus Moorea.</title>
        <authorList>
            <person name="Leao T."/>
            <person name="Castelao G."/>
            <person name="Korobeynikov A."/>
            <person name="Monroe E.A."/>
            <person name="Podell S."/>
            <person name="Glukhov E."/>
            <person name="Allen E."/>
            <person name="Gerwick W.H."/>
            <person name="Gerwick L."/>
        </authorList>
    </citation>
    <scope>NUCLEOTIDE SEQUENCE [LARGE SCALE GENOMIC DNA]</scope>
    <source>
        <strain evidence="8">PAL-8-15-08-1</strain>
    </source>
</reference>
<dbReference type="Gene3D" id="1.20.1420.30">
    <property type="entry name" value="NCX, central ion-binding region"/>
    <property type="match status" value="2"/>
</dbReference>